<evidence type="ECO:0000256" key="1">
    <source>
        <dbReference type="SAM" id="Phobius"/>
    </source>
</evidence>
<gene>
    <name evidence="2" type="ORF">ACFQDI_07705</name>
</gene>
<feature type="transmembrane region" description="Helical" evidence="1">
    <location>
        <begin position="12"/>
        <end position="32"/>
    </location>
</feature>
<keyword evidence="1" id="KW-1133">Transmembrane helix</keyword>
<reference evidence="3" key="1">
    <citation type="journal article" date="2019" name="Int. J. Syst. Evol. Microbiol.">
        <title>The Global Catalogue of Microorganisms (GCM) 10K type strain sequencing project: providing services to taxonomists for standard genome sequencing and annotation.</title>
        <authorList>
            <consortium name="The Broad Institute Genomics Platform"/>
            <consortium name="The Broad Institute Genome Sequencing Center for Infectious Disease"/>
            <person name="Wu L."/>
            <person name="Ma J."/>
        </authorList>
    </citation>
    <scope>NUCLEOTIDE SEQUENCE [LARGE SCALE GENOMIC DNA]</scope>
    <source>
        <strain evidence="3">CGMCC 4.1469</strain>
    </source>
</reference>
<dbReference type="Proteomes" id="UP001596052">
    <property type="component" value="Unassembled WGS sequence"/>
</dbReference>
<evidence type="ECO:0000313" key="3">
    <source>
        <dbReference type="Proteomes" id="UP001596052"/>
    </source>
</evidence>
<dbReference type="EMBL" id="JBHSMQ010000002">
    <property type="protein sequence ID" value="MFC5454731.1"/>
    <property type="molecule type" value="Genomic_DNA"/>
</dbReference>
<sequence>MTGSDPSPNNSLVRVLSLILATLALLVALTGVVAQASVIAWAVAIMALIIFEATYHLKH</sequence>
<feature type="transmembrane region" description="Helical" evidence="1">
    <location>
        <begin position="38"/>
        <end position="57"/>
    </location>
</feature>
<keyword evidence="3" id="KW-1185">Reference proteome</keyword>
<keyword evidence="1" id="KW-0472">Membrane</keyword>
<protein>
    <recommendedName>
        <fullName evidence="4">Phosphatidate cytidylyltransferase</fullName>
    </recommendedName>
</protein>
<name>A0ABW0KPS8_9BACT</name>
<accession>A0ABW0KPS8</accession>
<evidence type="ECO:0000313" key="2">
    <source>
        <dbReference type="EMBL" id="MFC5454731.1"/>
    </source>
</evidence>
<dbReference type="RefSeq" id="WP_377165108.1">
    <property type="nucleotide sequence ID" value="NZ_JBHSMQ010000002.1"/>
</dbReference>
<proteinExistence type="predicted"/>
<keyword evidence="1" id="KW-0812">Transmembrane</keyword>
<evidence type="ECO:0008006" key="4">
    <source>
        <dbReference type="Google" id="ProtNLM"/>
    </source>
</evidence>
<organism evidence="2 3">
    <name type="scientific">Prosthecobacter fluviatilis</name>
    <dbReference type="NCBI Taxonomy" id="445931"/>
    <lineage>
        <taxon>Bacteria</taxon>
        <taxon>Pseudomonadati</taxon>
        <taxon>Verrucomicrobiota</taxon>
        <taxon>Verrucomicrobiia</taxon>
        <taxon>Verrucomicrobiales</taxon>
        <taxon>Verrucomicrobiaceae</taxon>
        <taxon>Prosthecobacter</taxon>
    </lineage>
</organism>
<comment type="caution">
    <text evidence="2">The sequence shown here is derived from an EMBL/GenBank/DDBJ whole genome shotgun (WGS) entry which is preliminary data.</text>
</comment>